<dbReference type="PRINTS" id="PR00376">
    <property type="entry name" value="IL1BCENZYME"/>
</dbReference>
<dbReference type="Pfam" id="PF00656">
    <property type="entry name" value="Peptidase_C14"/>
    <property type="match status" value="1"/>
</dbReference>
<reference evidence="5" key="1">
    <citation type="journal article" date="2010" name="Science">
        <title>Plasticity of animal genome architecture unmasked by rapid evolution of a pelagic tunicate.</title>
        <authorList>
            <person name="Denoeud F."/>
            <person name="Henriet S."/>
            <person name="Mungpakdee S."/>
            <person name="Aury J.M."/>
            <person name="Da Silva C."/>
            <person name="Brinkmann H."/>
            <person name="Mikhaleva J."/>
            <person name="Olsen L.C."/>
            <person name="Jubin C."/>
            <person name="Canestro C."/>
            <person name="Bouquet J.M."/>
            <person name="Danks G."/>
            <person name="Poulain J."/>
            <person name="Campsteijn C."/>
            <person name="Adamski M."/>
            <person name="Cross I."/>
            <person name="Yadetie F."/>
            <person name="Muffato M."/>
            <person name="Louis A."/>
            <person name="Butcher S."/>
            <person name="Tsagkogeorga G."/>
            <person name="Konrad A."/>
            <person name="Singh S."/>
            <person name="Jensen M.F."/>
            <person name="Cong E.H."/>
            <person name="Eikeseth-Otteraa H."/>
            <person name="Noel B."/>
            <person name="Anthouard V."/>
            <person name="Porcel B.M."/>
            <person name="Kachouri-Lafond R."/>
            <person name="Nishino A."/>
            <person name="Ugolini M."/>
            <person name="Chourrout P."/>
            <person name="Nishida H."/>
            <person name="Aasland R."/>
            <person name="Huzurbazar S."/>
            <person name="Westhof E."/>
            <person name="Delsuc F."/>
            <person name="Lehrach H."/>
            <person name="Reinhardt R."/>
            <person name="Weissenbach J."/>
            <person name="Roy S.W."/>
            <person name="Artiguenave F."/>
            <person name="Postlethwait J.H."/>
            <person name="Manak J.R."/>
            <person name="Thompson E.M."/>
            <person name="Jaillon O."/>
            <person name="Du Pasquier L."/>
            <person name="Boudinot P."/>
            <person name="Liberles D.A."/>
            <person name="Volff J.N."/>
            <person name="Philippe H."/>
            <person name="Lenhard B."/>
            <person name="Roest Crollius H."/>
            <person name="Wincker P."/>
            <person name="Chourrout D."/>
        </authorList>
    </citation>
    <scope>NUCLEOTIDE SEQUENCE [LARGE SCALE GENOMIC DNA]</scope>
</reference>
<dbReference type="PROSITE" id="PS50208">
    <property type="entry name" value="CASPASE_P20"/>
    <property type="match status" value="1"/>
</dbReference>
<proteinExistence type="inferred from homology"/>
<evidence type="ECO:0000259" key="3">
    <source>
        <dbReference type="PROSITE" id="PS50207"/>
    </source>
</evidence>
<evidence type="ECO:0000256" key="2">
    <source>
        <dbReference type="RuleBase" id="RU003971"/>
    </source>
</evidence>
<gene>
    <name evidence="5" type="ORF">GSOID_T00018407001</name>
</gene>
<evidence type="ECO:0000256" key="1">
    <source>
        <dbReference type="ARBA" id="ARBA00010134"/>
    </source>
</evidence>
<evidence type="ECO:0000259" key="4">
    <source>
        <dbReference type="PROSITE" id="PS50208"/>
    </source>
</evidence>
<feature type="domain" description="Caspase family p20" evidence="4">
    <location>
        <begin position="63"/>
        <end position="188"/>
    </location>
</feature>
<dbReference type="InterPro" id="IPR029030">
    <property type="entry name" value="Caspase-like_dom_sf"/>
</dbReference>
<dbReference type="GO" id="GO:0006508">
    <property type="term" value="P:proteolysis"/>
    <property type="evidence" value="ECO:0007669"/>
    <property type="project" value="InterPro"/>
</dbReference>
<dbReference type="PROSITE" id="PS50207">
    <property type="entry name" value="CASPASE_P10"/>
    <property type="match status" value="1"/>
</dbReference>
<dbReference type="Proteomes" id="UP000011014">
    <property type="component" value="Unassembled WGS sequence"/>
</dbReference>
<comment type="similarity">
    <text evidence="1 2">Belongs to the peptidase C14A family.</text>
</comment>
<accession>E4Y4D7</accession>
<dbReference type="Gene3D" id="3.40.50.1460">
    <property type="match status" value="1"/>
</dbReference>
<dbReference type="EMBL" id="FN654277">
    <property type="protein sequence ID" value="CBY30535.1"/>
    <property type="molecule type" value="Genomic_DNA"/>
</dbReference>
<protein>
    <recommendedName>
        <fullName evidence="6">Caspase family p20 domain-containing protein</fullName>
    </recommendedName>
</protein>
<dbReference type="PANTHER" id="PTHR10454:SF232">
    <property type="entry name" value="AT03047P-RELATED"/>
    <property type="match status" value="1"/>
</dbReference>
<dbReference type="PANTHER" id="PTHR10454">
    <property type="entry name" value="CASPASE"/>
    <property type="match status" value="1"/>
</dbReference>
<evidence type="ECO:0000313" key="5">
    <source>
        <dbReference type="EMBL" id="CBY30535.1"/>
    </source>
</evidence>
<dbReference type="SMART" id="SM00115">
    <property type="entry name" value="CASc"/>
    <property type="match status" value="1"/>
</dbReference>
<dbReference type="InterPro" id="IPR001309">
    <property type="entry name" value="Pept_C14_p20"/>
</dbReference>
<dbReference type="GO" id="GO:0004197">
    <property type="term" value="F:cysteine-type endopeptidase activity"/>
    <property type="evidence" value="ECO:0007669"/>
    <property type="project" value="InterPro"/>
</dbReference>
<evidence type="ECO:0008006" key="6">
    <source>
        <dbReference type="Google" id="ProtNLM"/>
    </source>
</evidence>
<name>E4Y4D7_OIKDI</name>
<sequence>MKFERKKSMKSSIVYKKQKKYENYEIDGELQGQWILDEKSQLRNEAIPKVEEYKNGDVSSKSKRGYFVIFNHFEFEGANAEINSRRDGTKHDVNKLERVFTELEFTVHTYHDYTKKEIQNKLDEYKNLNMDDCEMFGLAIMTHGDAQGIVSAKDKMLHISSFINPIKSNPTLVGKPKLFFIQVQGNDEDIDPEEDEELAERLRLGIPKDADILVHFAQSEGYTSTRNPYVGSTFIIALVIYHFFYRQNAEGGRIRRAMPTNSTPFCFMTQKGANSSALFVFKSRVEFVGNLFVFDEIAPIFKKFLEFYSRGQLFRPDFIEK</sequence>
<dbReference type="AlphaFoldDB" id="E4Y4D7"/>
<dbReference type="InterPro" id="IPR015917">
    <property type="entry name" value="Pept_C14A"/>
</dbReference>
<dbReference type="GO" id="GO:0043525">
    <property type="term" value="P:positive regulation of neuron apoptotic process"/>
    <property type="evidence" value="ECO:0007669"/>
    <property type="project" value="TreeGrafter"/>
</dbReference>
<dbReference type="InterPro" id="IPR011600">
    <property type="entry name" value="Pept_C14_caspase"/>
</dbReference>
<dbReference type="GO" id="GO:0005737">
    <property type="term" value="C:cytoplasm"/>
    <property type="evidence" value="ECO:0007669"/>
    <property type="project" value="TreeGrafter"/>
</dbReference>
<organism evidence="5">
    <name type="scientific">Oikopleura dioica</name>
    <name type="common">Tunicate</name>
    <dbReference type="NCBI Taxonomy" id="34765"/>
    <lineage>
        <taxon>Eukaryota</taxon>
        <taxon>Metazoa</taxon>
        <taxon>Chordata</taxon>
        <taxon>Tunicata</taxon>
        <taxon>Appendicularia</taxon>
        <taxon>Copelata</taxon>
        <taxon>Oikopleuridae</taxon>
        <taxon>Oikopleura</taxon>
    </lineage>
</organism>
<dbReference type="SUPFAM" id="SSF52129">
    <property type="entry name" value="Caspase-like"/>
    <property type="match status" value="1"/>
</dbReference>
<dbReference type="InterPro" id="IPR002138">
    <property type="entry name" value="Pept_C14_p10"/>
</dbReference>
<dbReference type="GO" id="GO:0006915">
    <property type="term" value="P:apoptotic process"/>
    <property type="evidence" value="ECO:0007669"/>
    <property type="project" value="TreeGrafter"/>
</dbReference>
<feature type="domain" description="Caspase family p10" evidence="3">
    <location>
        <begin position="206"/>
        <end position="239"/>
    </location>
</feature>
<dbReference type="InterPro" id="IPR002398">
    <property type="entry name" value="Pept_C14"/>
</dbReference>